<dbReference type="SUPFAM" id="SSF56349">
    <property type="entry name" value="DNA breaking-rejoining enzymes"/>
    <property type="match status" value="1"/>
</dbReference>
<dbReference type="InterPro" id="IPR011010">
    <property type="entry name" value="DNA_brk_join_enz"/>
</dbReference>
<dbReference type="PANTHER" id="PTHR30349">
    <property type="entry name" value="PHAGE INTEGRASE-RELATED"/>
    <property type="match status" value="1"/>
</dbReference>
<dbReference type="PROSITE" id="PS51898">
    <property type="entry name" value="TYR_RECOMBINASE"/>
    <property type="match status" value="1"/>
</dbReference>
<gene>
    <name evidence="5" type="primary">xerC_6</name>
    <name evidence="5" type="ORF">NCTC7582_05225</name>
</gene>
<evidence type="ECO:0000256" key="2">
    <source>
        <dbReference type="ARBA" id="ARBA00023125"/>
    </source>
</evidence>
<evidence type="ECO:0000313" key="5">
    <source>
        <dbReference type="EMBL" id="SPU40681.1"/>
    </source>
</evidence>
<evidence type="ECO:0000256" key="3">
    <source>
        <dbReference type="ARBA" id="ARBA00023172"/>
    </source>
</evidence>
<evidence type="ECO:0000313" key="6">
    <source>
        <dbReference type="Proteomes" id="UP000251431"/>
    </source>
</evidence>
<evidence type="ECO:0000259" key="4">
    <source>
        <dbReference type="PROSITE" id="PS51898"/>
    </source>
</evidence>
<dbReference type="GO" id="GO:0015074">
    <property type="term" value="P:DNA integration"/>
    <property type="evidence" value="ECO:0007669"/>
    <property type="project" value="InterPro"/>
</dbReference>
<keyword evidence="3" id="KW-0233">DNA recombination</keyword>
<dbReference type="InterPro" id="IPR013762">
    <property type="entry name" value="Integrase-like_cat_sf"/>
</dbReference>
<dbReference type="GO" id="GO:0003677">
    <property type="term" value="F:DNA binding"/>
    <property type="evidence" value="ECO:0007669"/>
    <property type="project" value="UniProtKB-KW"/>
</dbReference>
<dbReference type="GO" id="GO:0006310">
    <property type="term" value="P:DNA recombination"/>
    <property type="evidence" value="ECO:0007669"/>
    <property type="project" value="UniProtKB-KW"/>
</dbReference>
<sequence>MKEHRIPIDEELAGILAVLIDKSKKFSNQDNNPKDYIFVRYRGKRKGQPYGQNWVNTALNILAKKVNITDENGNLFHFAMHQFRHTYGVKMINSGADILTVQELLAHASPEMTMRYAKLLDEPKRSL</sequence>
<comment type="similarity">
    <text evidence="1">Belongs to the 'phage' integrase family.</text>
</comment>
<name>A0A2X1BG15_9BACI</name>
<dbReference type="EMBL" id="UAQE01000008">
    <property type="protein sequence ID" value="SPU40681.1"/>
    <property type="molecule type" value="Genomic_DNA"/>
</dbReference>
<dbReference type="Gene3D" id="1.10.443.10">
    <property type="entry name" value="Intergrase catalytic core"/>
    <property type="match status" value="1"/>
</dbReference>
<dbReference type="PANTHER" id="PTHR30349:SF41">
    <property type="entry name" value="INTEGRASE_RECOMBINASE PROTEIN MJ0367-RELATED"/>
    <property type="match status" value="1"/>
</dbReference>
<dbReference type="AlphaFoldDB" id="A0A2X1BG15"/>
<protein>
    <submittedName>
        <fullName evidence="5">Tn554-related, transposase B</fullName>
    </submittedName>
</protein>
<dbReference type="Proteomes" id="UP000251431">
    <property type="component" value="Unassembled WGS sequence"/>
</dbReference>
<reference evidence="5 6" key="1">
    <citation type="submission" date="2018-06" db="EMBL/GenBank/DDBJ databases">
        <authorList>
            <consortium name="Pathogen Informatics"/>
            <person name="Doyle S."/>
        </authorList>
    </citation>
    <scope>NUCLEOTIDE SEQUENCE [LARGE SCALE GENOMIC DNA]</scope>
    <source>
        <strain evidence="5 6">NCTC7582</strain>
    </source>
</reference>
<organism evidence="5 6">
    <name type="scientific">Lysinibacillus capsici</name>
    <dbReference type="NCBI Taxonomy" id="2115968"/>
    <lineage>
        <taxon>Bacteria</taxon>
        <taxon>Bacillati</taxon>
        <taxon>Bacillota</taxon>
        <taxon>Bacilli</taxon>
        <taxon>Bacillales</taxon>
        <taxon>Bacillaceae</taxon>
        <taxon>Lysinibacillus</taxon>
    </lineage>
</organism>
<evidence type="ECO:0000256" key="1">
    <source>
        <dbReference type="ARBA" id="ARBA00008857"/>
    </source>
</evidence>
<accession>A0A2X1BG15</accession>
<dbReference type="InterPro" id="IPR050090">
    <property type="entry name" value="Tyrosine_recombinase_XerCD"/>
</dbReference>
<keyword evidence="2" id="KW-0238">DNA-binding</keyword>
<proteinExistence type="inferred from homology"/>
<dbReference type="InterPro" id="IPR002104">
    <property type="entry name" value="Integrase_catalytic"/>
</dbReference>
<dbReference type="Pfam" id="PF00589">
    <property type="entry name" value="Phage_integrase"/>
    <property type="match status" value="1"/>
</dbReference>
<feature type="domain" description="Tyr recombinase" evidence="4">
    <location>
        <begin position="1"/>
        <end position="127"/>
    </location>
</feature>